<comment type="subcellular location">
    <subcellularLocation>
        <location evidence="1">Cell membrane</location>
        <topology evidence="1">Multi-pass membrane protein</topology>
    </subcellularLocation>
</comment>
<keyword evidence="6 8" id="KW-1133">Transmembrane helix</keyword>
<dbReference type="EMBL" id="NGJY01000002">
    <property type="protein sequence ID" value="RSU03710.1"/>
    <property type="molecule type" value="Genomic_DNA"/>
</dbReference>
<reference evidence="9 10" key="1">
    <citation type="submission" date="2017-05" db="EMBL/GenBank/DDBJ databases">
        <title>Vagococcus spp. assemblies.</title>
        <authorList>
            <person name="Gulvik C.A."/>
        </authorList>
    </citation>
    <scope>NUCLEOTIDE SEQUENCE [LARGE SCALE GENOMIC DNA]</scope>
    <source>
        <strain evidence="9 10">CCUG 41755</strain>
    </source>
</reference>
<evidence type="ECO:0000313" key="9">
    <source>
        <dbReference type="EMBL" id="RSU03710.1"/>
    </source>
</evidence>
<evidence type="ECO:0000313" key="10">
    <source>
        <dbReference type="Proteomes" id="UP000287101"/>
    </source>
</evidence>
<keyword evidence="4" id="KW-1003">Cell membrane</keyword>
<evidence type="ECO:0000256" key="2">
    <source>
        <dbReference type="ARBA" id="ARBA00009773"/>
    </source>
</evidence>
<keyword evidence="5 8" id="KW-0812">Transmembrane</keyword>
<feature type="transmembrane region" description="Helical" evidence="8">
    <location>
        <begin position="285"/>
        <end position="307"/>
    </location>
</feature>
<name>A0A430A983_9ENTE</name>
<dbReference type="InterPro" id="IPR002549">
    <property type="entry name" value="AI-2E-like"/>
</dbReference>
<evidence type="ECO:0000256" key="1">
    <source>
        <dbReference type="ARBA" id="ARBA00004651"/>
    </source>
</evidence>
<feature type="transmembrane region" description="Helical" evidence="8">
    <location>
        <begin position="163"/>
        <end position="185"/>
    </location>
</feature>
<dbReference type="PANTHER" id="PTHR21716">
    <property type="entry name" value="TRANSMEMBRANE PROTEIN"/>
    <property type="match status" value="1"/>
</dbReference>
<evidence type="ECO:0000256" key="5">
    <source>
        <dbReference type="ARBA" id="ARBA00022692"/>
    </source>
</evidence>
<dbReference type="AlphaFoldDB" id="A0A430A983"/>
<evidence type="ECO:0000256" key="6">
    <source>
        <dbReference type="ARBA" id="ARBA00022989"/>
    </source>
</evidence>
<feature type="transmembrane region" description="Helical" evidence="8">
    <location>
        <begin position="75"/>
        <end position="95"/>
    </location>
</feature>
<evidence type="ECO:0000256" key="7">
    <source>
        <dbReference type="ARBA" id="ARBA00023136"/>
    </source>
</evidence>
<dbReference type="Proteomes" id="UP000287101">
    <property type="component" value="Unassembled WGS sequence"/>
</dbReference>
<feature type="transmembrane region" description="Helical" evidence="8">
    <location>
        <begin position="9"/>
        <end position="29"/>
    </location>
</feature>
<keyword evidence="3" id="KW-0813">Transport</keyword>
<dbReference type="GO" id="GO:0005886">
    <property type="term" value="C:plasma membrane"/>
    <property type="evidence" value="ECO:0007669"/>
    <property type="project" value="UniProtKB-SubCell"/>
</dbReference>
<dbReference type="Pfam" id="PF01594">
    <property type="entry name" value="AI-2E_transport"/>
    <property type="match status" value="1"/>
</dbReference>
<dbReference type="GO" id="GO:0055085">
    <property type="term" value="P:transmembrane transport"/>
    <property type="evidence" value="ECO:0007669"/>
    <property type="project" value="TreeGrafter"/>
</dbReference>
<sequence length="376" mass="41531">MNRFKNSKLLFWSVELLVIATLIMVSSQINFMFKPIATFFSTLFAPILIGGFLYYMLNPLVEILRNKAKLKKNTAVALVMLLLVGIIALLIGTVIPNLAKQVAQLANNLPDFVKSMETWAKGALEHPFFKTFDYQEYVDKLDLSFGDIIKNVVNGLSNSVGSIVSSIASTTMLIVTVPFILFYMLKDGDRFVPSIERYLPANHKDEIIKLLHKMSNTISSYISGQALECLFVGVSTFIGYQLIGVQYAFLFGCIAGATNMIPYLGPYIGLAPAVMVTVFDSPMKAIFACIVVLIVQQIDGNIIYPLVIGKSLNIHPLTIILILLVAGNLAGLLGMILGVPFYAVCKTVFIHIFDIVQLNKKNKIQASLDITLSDRE</sequence>
<keyword evidence="7 8" id="KW-0472">Membrane</keyword>
<evidence type="ECO:0000256" key="3">
    <source>
        <dbReference type="ARBA" id="ARBA00022448"/>
    </source>
</evidence>
<gene>
    <name evidence="9" type="ORF">CBF31_05870</name>
</gene>
<organism evidence="9 10">
    <name type="scientific">Vagococcus fessus</name>
    <dbReference type="NCBI Taxonomy" id="120370"/>
    <lineage>
        <taxon>Bacteria</taxon>
        <taxon>Bacillati</taxon>
        <taxon>Bacillota</taxon>
        <taxon>Bacilli</taxon>
        <taxon>Lactobacillales</taxon>
        <taxon>Enterococcaceae</taxon>
        <taxon>Vagococcus</taxon>
    </lineage>
</organism>
<evidence type="ECO:0000256" key="8">
    <source>
        <dbReference type="SAM" id="Phobius"/>
    </source>
</evidence>
<proteinExistence type="inferred from homology"/>
<feature type="transmembrane region" description="Helical" evidence="8">
    <location>
        <begin position="35"/>
        <end position="55"/>
    </location>
</feature>
<comment type="similarity">
    <text evidence="2">Belongs to the autoinducer-2 exporter (AI-2E) (TC 2.A.86) family.</text>
</comment>
<feature type="transmembrane region" description="Helical" evidence="8">
    <location>
        <begin position="319"/>
        <end position="343"/>
    </location>
</feature>
<keyword evidence="10" id="KW-1185">Reference proteome</keyword>
<evidence type="ECO:0000256" key="4">
    <source>
        <dbReference type="ARBA" id="ARBA00022475"/>
    </source>
</evidence>
<dbReference type="PANTHER" id="PTHR21716:SF53">
    <property type="entry name" value="PERMEASE PERM-RELATED"/>
    <property type="match status" value="1"/>
</dbReference>
<comment type="caution">
    <text evidence="9">The sequence shown here is derived from an EMBL/GenBank/DDBJ whole genome shotgun (WGS) entry which is preliminary data.</text>
</comment>
<accession>A0A430A983</accession>
<protein>
    <submittedName>
        <fullName evidence="9">AI-2E family transporter</fullName>
    </submittedName>
</protein>